<accession>A0A1I1QNJ3</accession>
<evidence type="ECO:0000256" key="1">
    <source>
        <dbReference type="ARBA" id="ARBA00004417"/>
    </source>
</evidence>
<protein>
    <submittedName>
        <fullName evidence="7">Oligopeptide transport system ATP-binding protein</fullName>
    </submittedName>
</protein>
<evidence type="ECO:0000256" key="5">
    <source>
        <dbReference type="ARBA" id="ARBA00022840"/>
    </source>
</evidence>
<evidence type="ECO:0000259" key="6">
    <source>
        <dbReference type="PROSITE" id="PS50893"/>
    </source>
</evidence>
<dbReference type="InterPro" id="IPR027417">
    <property type="entry name" value="P-loop_NTPase"/>
</dbReference>
<dbReference type="GO" id="GO:0055085">
    <property type="term" value="P:transmembrane transport"/>
    <property type="evidence" value="ECO:0007669"/>
    <property type="project" value="UniProtKB-ARBA"/>
</dbReference>
<dbReference type="EMBL" id="FOMB01000029">
    <property type="protein sequence ID" value="SFD21418.1"/>
    <property type="molecule type" value="Genomic_DNA"/>
</dbReference>
<name>A0A1I1QNJ3_9HYPH</name>
<dbReference type="Pfam" id="PF00005">
    <property type="entry name" value="ABC_tran"/>
    <property type="match status" value="1"/>
</dbReference>
<dbReference type="SMART" id="SM00382">
    <property type="entry name" value="AAA"/>
    <property type="match status" value="1"/>
</dbReference>
<evidence type="ECO:0000313" key="8">
    <source>
        <dbReference type="Proteomes" id="UP000182258"/>
    </source>
</evidence>
<dbReference type="PANTHER" id="PTHR43776">
    <property type="entry name" value="TRANSPORT ATP-BINDING PROTEIN"/>
    <property type="match status" value="1"/>
</dbReference>
<evidence type="ECO:0000256" key="4">
    <source>
        <dbReference type="ARBA" id="ARBA00022741"/>
    </source>
</evidence>
<dbReference type="PANTHER" id="PTHR43776:SF7">
    <property type="entry name" value="D,D-DIPEPTIDE TRANSPORT ATP-BINDING PROTEIN DDPF-RELATED"/>
    <property type="match status" value="1"/>
</dbReference>
<dbReference type="NCBIfam" id="TIGR01727">
    <property type="entry name" value="oligo_HPY"/>
    <property type="match status" value="1"/>
</dbReference>
<dbReference type="GO" id="GO:0005524">
    <property type="term" value="F:ATP binding"/>
    <property type="evidence" value="ECO:0007669"/>
    <property type="project" value="UniProtKB-KW"/>
</dbReference>
<dbReference type="InterPro" id="IPR003593">
    <property type="entry name" value="AAA+_ATPase"/>
</dbReference>
<keyword evidence="3" id="KW-0813">Transport</keyword>
<evidence type="ECO:0000256" key="2">
    <source>
        <dbReference type="ARBA" id="ARBA00005417"/>
    </source>
</evidence>
<dbReference type="GO" id="GO:0015833">
    <property type="term" value="P:peptide transport"/>
    <property type="evidence" value="ECO:0007669"/>
    <property type="project" value="InterPro"/>
</dbReference>
<keyword evidence="4" id="KW-0547">Nucleotide-binding</keyword>
<dbReference type="CDD" id="cd03257">
    <property type="entry name" value="ABC_NikE_OppD_transporters"/>
    <property type="match status" value="1"/>
</dbReference>
<dbReference type="AlphaFoldDB" id="A0A1I1QNJ3"/>
<dbReference type="GO" id="GO:0016887">
    <property type="term" value="F:ATP hydrolysis activity"/>
    <property type="evidence" value="ECO:0007669"/>
    <property type="project" value="InterPro"/>
</dbReference>
<comment type="similarity">
    <text evidence="2">Belongs to the ABC transporter superfamily.</text>
</comment>
<dbReference type="Proteomes" id="UP000182258">
    <property type="component" value="Unassembled WGS sequence"/>
</dbReference>
<dbReference type="GO" id="GO:0005886">
    <property type="term" value="C:plasma membrane"/>
    <property type="evidence" value="ECO:0007669"/>
    <property type="project" value="UniProtKB-SubCell"/>
</dbReference>
<dbReference type="Gene3D" id="3.40.50.300">
    <property type="entry name" value="P-loop containing nucleotide triphosphate hydrolases"/>
    <property type="match status" value="1"/>
</dbReference>
<dbReference type="PROSITE" id="PS00211">
    <property type="entry name" value="ABC_TRANSPORTER_1"/>
    <property type="match status" value="1"/>
</dbReference>
<evidence type="ECO:0000256" key="3">
    <source>
        <dbReference type="ARBA" id="ARBA00022448"/>
    </source>
</evidence>
<dbReference type="STRING" id="728005.SAMN04488059_12926"/>
<proteinExistence type="inferred from homology"/>
<organism evidence="7 8">
    <name type="scientific">Devosia psychrophila</name>
    <dbReference type="NCBI Taxonomy" id="728005"/>
    <lineage>
        <taxon>Bacteria</taxon>
        <taxon>Pseudomonadati</taxon>
        <taxon>Pseudomonadota</taxon>
        <taxon>Alphaproteobacteria</taxon>
        <taxon>Hyphomicrobiales</taxon>
        <taxon>Devosiaceae</taxon>
        <taxon>Devosia</taxon>
    </lineage>
</organism>
<dbReference type="PROSITE" id="PS50893">
    <property type="entry name" value="ABC_TRANSPORTER_2"/>
    <property type="match status" value="1"/>
</dbReference>
<dbReference type="InterPro" id="IPR003439">
    <property type="entry name" value="ABC_transporter-like_ATP-bd"/>
</dbReference>
<dbReference type="InterPro" id="IPR017871">
    <property type="entry name" value="ABC_transporter-like_CS"/>
</dbReference>
<reference evidence="7 8" key="1">
    <citation type="submission" date="2016-10" db="EMBL/GenBank/DDBJ databases">
        <authorList>
            <person name="de Groot N.N."/>
        </authorList>
    </citation>
    <scope>NUCLEOTIDE SEQUENCE [LARGE SCALE GENOMIC DNA]</scope>
    <source>
        <strain evidence="7 8">CGMCC 1.10210</strain>
    </source>
</reference>
<comment type="subcellular location">
    <subcellularLocation>
        <location evidence="1">Cell inner membrane</location>
        <topology evidence="1">Peripheral membrane protein</topology>
    </subcellularLocation>
</comment>
<evidence type="ECO:0000313" key="7">
    <source>
        <dbReference type="EMBL" id="SFD21418.1"/>
    </source>
</evidence>
<sequence>MSAPPIIKAMGLTVEFRGRRSLFKPESVVQAVSNVDLTIEQGETLAVVGESGCGKSTLGRALLRSTPIAHGRVEFKGRDITRLSGRALRDARSQFQMIFQDPYASLNPKMSIYETLAEPLLVHGATDRASIRPQVLDMLSAAGLDPSFAERYPHEFSGGQRQRVAIARAAILRPDFIVCDEPLSALDVSLQLQILKLFTALKQQFSLTYLFISHDLARVFGFADRIAVMYLGKIVEIGTAADLYRAPAHPYTRALIAAAPSPNPHRDIPPAAATLRGDIPSPANPPKGCRFHTRCPQVMDVCKTREPTMSDLGNGQRAACHLLTQPPMAG</sequence>
<dbReference type="SUPFAM" id="SSF52540">
    <property type="entry name" value="P-loop containing nucleoside triphosphate hydrolases"/>
    <property type="match status" value="1"/>
</dbReference>
<keyword evidence="5 7" id="KW-0067">ATP-binding</keyword>
<gene>
    <name evidence="7" type="ORF">SAMN04488059_12926</name>
</gene>
<feature type="domain" description="ABC transporter" evidence="6">
    <location>
        <begin position="17"/>
        <end position="256"/>
    </location>
</feature>
<dbReference type="InterPro" id="IPR050319">
    <property type="entry name" value="ABC_transp_ATP-bind"/>
</dbReference>
<dbReference type="InterPro" id="IPR013563">
    <property type="entry name" value="Oligopep_ABC_C"/>
</dbReference>
<dbReference type="Pfam" id="PF08352">
    <property type="entry name" value="oligo_HPY"/>
    <property type="match status" value="1"/>
</dbReference>
<dbReference type="FunFam" id="3.40.50.300:FF:000016">
    <property type="entry name" value="Oligopeptide ABC transporter ATP-binding component"/>
    <property type="match status" value="1"/>
</dbReference>